<dbReference type="PANTHER" id="PTHR30383">
    <property type="entry name" value="THIOESTERASE 1/PROTEASE 1/LYSOPHOSPHOLIPASE L1"/>
    <property type="match status" value="1"/>
</dbReference>
<dbReference type="InterPro" id="IPR051532">
    <property type="entry name" value="Ester_Hydrolysis_Enzymes"/>
</dbReference>
<gene>
    <name evidence="2" type="ORF">DQG23_23640</name>
</gene>
<reference evidence="2 3" key="1">
    <citation type="journal article" date="2009" name="Int. J. Syst. Evol. Microbiol.">
        <title>Paenibacillus contaminans sp. nov., isolated from a contaminated laboratory plate.</title>
        <authorList>
            <person name="Chou J.H."/>
            <person name="Lee J.H."/>
            <person name="Lin M.C."/>
            <person name="Chang P.S."/>
            <person name="Arun A.B."/>
            <person name="Young C.C."/>
            <person name="Chen W.M."/>
        </authorList>
    </citation>
    <scope>NUCLEOTIDE SEQUENCE [LARGE SCALE GENOMIC DNA]</scope>
    <source>
        <strain evidence="2 3">CKOBP-6</strain>
    </source>
</reference>
<evidence type="ECO:0000259" key="1">
    <source>
        <dbReference type="Pfam" id="PF13472"/>
    </source>
</evidence>
<name>A0A329MIZ0_9BACL</name>
<accession>A0A329MIZ0</accession>
<feature type="domain" description="SGNH hydrolase-type esterase" evidence="1">
    <location>
        <begin position="221"/>
        <end position="359"/>
    </location>
</feature>
<dbReference type="SUPFAM" id="SSF52266">
    <property type="entry name" value="SGNH hydrolase"/>
    <property type="match status" value="1"/>
</dbReference>
<proteinExistence type="predicted"/>
<dbReference type="CDD" id="cd00229">
    <property type="entry name" value="SGNH_hydrolase"/>
    <property type="match status" value="1"/>
</dbReference>
<dbReference type="Pfam" id="PF13472">
    <property type="entry name" value="Lipase_GDSL_2"/>
    <property type="match status" value="1"/>
</dbReference>
<evidence type="ECO:0000313" key="3">
    <source>
        <dbReference type="Proteomes" id="UP000250369"/>
    </source>
</evidence>
<evidence type="ECO:0000313" key="2">
    <source>
        <dbReference type="EMBL" id="RAV18733.1"/>
    </source>
</evidence>
<comment type="caution">
    <text evidence="2">The sequence shown here is derived from an EMBL/GenBank/DDBJ whole genome shotgun (WGS) entry which is preliminary data.</text>
</comment>
<dbReference type="InterPro" id="IPR013830">
    <property type="entry name" value="SGNH_hydro"/>
</dbReference>
<dbReference type="InterPro" id="IPR036514">
    <property type="entry name" value="SGNH_hydro_sf"/>
</dbReference>
<dbReference type="Proteomes" id="UP000250369">
    <property type="component" value="Unassembled WGS sequence"/>
</dbReference>
<keyword evidence="3" id="KW-1185">Reference proteome</keyword>
<dbReference type="EMBL" id="QMFB01000015">
    <property type="protein sequence ID" value="RAV18733.1"/>
    <property type="molecule type" value="Genomic_DNA"/>
</dbReference>
<sequence length="378" mass="41904">MIGFKTGGIRLPDRKDLQELLKRDGTSIVITGDSLSYNRYDFDEQPRSNAYDCLPGIRSWSFLLRDAIHRNDAWFRHGHELPYGHLKDSSVLGPAALPEYTLPFGHGALAIDVFDKDEKIKLTYTHYNDTNKAVLYFGSVPGDTAARFDIYVDGVYCKSVNNDGAGQPFQGYNPIYIELEAAAGIEHEIVLTNWEQAAGSPQPSGQRTAYLLGIGSKLTPVHLTGQGSRTAEWLLNNLEERVTGFTPDLVILIIGANDRVYRTVQQFDQDLRAVINGIYTVNPKAYVLLLSPPSSINPEDPAHDDIHYVPDAKSAEYNAVLEAAAEQHGCGYFATSSVFAGVPVEKWRYDNVHFTKYGNLLLAEAIAEFFGLDAALLR</sequence>
<dbReference type="Gene3D" id="3.40.50.1110">
    <property type="entry name" value="SGNH hydrolase"/>
    <property type="match status" value="1"/>
</dbReference>
<dbReference type="AlphaFoldDB" id="A0A329MIZ0"/>
<protein>
    <recommendedName>
        <fullName evidence="1">SGNH hydrolase-type esterase domain-containing protein</fullName>
    </recommendedName>
</protein>
<organism evidence="2 3">
    <name type="scientific">Paenibacillus contaminans</name>
    <dbReference type="NCBI Taxonomy" id="450362"/>
    <lineage>
        <taxon>Bacteria</taxon>
        <taxon>Bacillati</taxon>
        <taxon>Bacillota</taxon>
        <taxon>Bacilli</taxon>
        <taxon>Bacillales</taxon>
        <taxon>Paenibacillaceae</taxon>
        <taxon>Paenibacillus</taxon>
    </lineage>
</organism>